<gene>
    <name evidence="1" type="primary">CABZ01097761.1</name>
</gene>
<evidence type="ECO:0000313" key="1">
    <source>
        <dbReference type="EMBL" id="SBS08865.1"/>
    </source>
</evidence>
<accession>A0A1A8RRY9</accession>
<sequence length="46" mass="5110">QELLISPSEAGRTADTETEVVSSSLTAVLCFHWAHIFVRHTLITNK</sequence>
<organism evidence="1">
    <name type="scientific">Nothobranchius rachovii</name>
    <name type="common">bluefin notho</name>
    <dbReference type="NCBI Taxonomy" id="451742"/>
    <lineage>
        <taxon>Eukaryota</taxon>
        <taxon>Metazoa</taxon>
        <taxon>Chordata</taxon>
        <taxon>Craniata</taxon>
        <taxon>Vertebrata</taxon>
        <taxon>Euteleostomi</taxon>
        <taxon>Actinopterygii</taxon>
        <taxon>Neopterygii</taxon>
        <taxon>Teleostei</taxon>
        <taxon>Neoteleostei</taxon>
        <taxon>Acanthomorphata</taxon>
        <taxon>Ovalentaria</taxon>
        <taxon>Atherinomorphae</taxon>
        <taxon>Cyprinodontiformes</taxon>
        <taxon>Nothobranchiidae</taxon>
        <taxon>Nothobranchius</taxon>
    </lineage>
</organism>
<proteinExistence type="predicted"/>
<dbReference type="EMBL" id="HAEH01019203">
    <property type="protein sequence ID" value="SBS08865.1"/>
    <property type="molecule type" value="Transcribed_RNA"/>
</dbReference>
<feature type="non-terminal residue" evidence="1">
    <location>
        <position position="1"/>
    </location>
</feature>
<dbReference type="AlphaFoldDB" id="A0A1A8RRY9"/>
<reference evidence="1" key="1">
    <citation type="submission" date="2016-05" db="EMBL/GenBank/DDBJ databases">
        <authorList>
            <person name="Lavstsen T."/>
            <person name="Jespersen J.S."/>
        </authorList>
    </citation>
    <scope>NUCLEOTIDE SEQUENCE</scope>
    <source>
        <tissue evidence="1">Brain</tissue>
    </source>
</reference>
<reference evidence="1" key="2">
    <citation type="submission" date="2016-06" db="EMBL/GenBank/DDBJ databases">
        <title>The genome of a short-lived fish provides insights into sex chromosome evolution and the genetic control of aging.</title>
        <authorList>
            <person name="Reichwald K."/>
            <person name="Felder M."/>
            <person name="Petzold A."/>
            <person name="Koch P."/>
            <person name="Groth M."/>
            <person name="Platzer M."/>
        </authorList>
    </citation>
    <scope>NUCLEOTIDE SEQUENCE</scope>
    <source>
        <tissue evidence="1">Brain</tissue>
    </source>
</reference>
<name>A0A1A8RRY9_9TELE</name>
<protein>
    <submittedName>
        <fullName evidence="1">Uncharacterized protein</fullName>
    </submittedName>
</protein>